<dbReference type="Proteomes" id="UP000002334">
    <property type="component" value="Chromosome"/>
</dbReference>
<sequence length="44" mass="5573">MYKVFFYENFHIIYFFIAKTRNVGIQTFKYHLRFLNPVLDNLFY</sequence>
<evidence type="ECO:0000313" key="1">
    <source>
        <dbReference type="EMBL" id="ACQ67620.1"/>
    </source>
</evidence>
<dbReference type="EMBL" id="CP001277">
    <property type="protein sequence ID" value="ACQ67620.1"/>
    <property type="molecule type" value="Genomic_DNA"/>
</dbReference>
<proteinExistence type="predicted"/>
<dbReference type="HOGENOM" id="CLU_3217010_0_0_6"/>
<dbReference type="KEGG" id="hde:HDEF_0907"/>
<keyword evidence="2" id="KW-1185">Reference proteome</keyword>
<organism evidence="1 2">
    <name type="scientific">Hamiltonella defensa subsp. Acyrthosiphon pisum (strain 5AT)</name>
    <dbReference type="NCBI Taxonomy" id="572265"/>
    <lineage>
        <taxon>Bacteria</taxon>
        <taxon>Pseudomonadati</taxon>
        <taxon>Pseudomonadota</taxon>
        <taxon>Gammaproteobacteria</taxon>
        <taxon>Enterobacterales</taxon>
        <taxon>Enterobacteriaceae</taxon>
        <taxon>aphid secondary symbionts</taxon>
        <taxon>Candidatus Williamhamiltonella</taxon>
    </lineage>
</organism>
<dbReference type="AlphaFoldDB" id="C4K4X7"/>
<reference evidence="1 2" key="1">
    <citation type="journal article" date="2009" name="Proc. Natl. Acad. Sci. U.S.A.">
        <title>Hamiltonella defensa, genome evolution of protective bacterial endosymbiont from pathogenic ancestors.</title>
        <authorList>
            <person name="Degnan P.H."/>
            <person name="Yu Y."/>
            <person name="Sisneros N."/>
            <person name="Wing R.A."/>
            <person name="Moran N.A."/>
        </authorList>
    </citation>
    <scope>NUCLEOTIDE SEQUENCE [LARGE SCALE GENOMIC DNA]</scope>
    <source>
        <strain evidence="2">5AT</strain>
    </source>
</reference>
<accession>C4K4X7</accession>
<gene>
    <name evidence="1" type="ordered locus">HDEF_0907</name>
</gene>
<name>C4K4X7_HAMD5</name>
<protein>
    <submittedName>
        <fullName evidence="1">Uncharacterized protein</fullName>
    </submittedName>
</protein>
<evidence type="ECO:0000313" key="2">
    <source>
        <dbReference type="Proteomes" id="UP000002334"/>
    </source>
</evidence>